<dbReference type="InterPro" id="IPR006669">
    <property type="entry name" value="MgtE_transporter"/>
</dbReference>
<organism evidence="3 4">
    <name type="scientific">Clostridium malenominatum</name>
    <dbReference type="NCBI Taxonomy" id="1539"/>
    <lineage>
        <taxon>Bacteria</taxon>
        <taxon>Bacillati</taxon>
        <taxon>Bacillota</taxon>
        <taxon>Clostridia</taxon>
        <taxon>Eubacteriales</taxon>
        <taxon>Clostridiaceae</taxon>
        <taxon>Clostridium</taxon>
    </lineage>
</organism>
<dbReference type="InterPro" id="IPR046342">
    <property type="entry name" value="CBS_dom_sf"/>
</dbReference>
<dbReference type="InterPro" id="IPR000644">
    <property type="entry name" value="CBS_dom"/>
</dbReference>
<sequence length="419" mass="48649">MRIIGSFFLNNVLFKKVEDEFGDVIGVLWDVYVTTEDGLPRVIGYKIKRGREVLNYEFKTICFYEDEKGKVYLRVKGAREIIPRTYTYLLRENLMNKQIVDINGKKLVKVKDLRIAEIAGELKVIAVDTGISAVGRRMGLEGLIIKLCQFINKKYEDTLIMWEDVESLEMINHNLKLSVSYQKLSKLHPADLADILERMDTRYRTMIFENLDEDLAANILEEIEPEMQVDILENISHFKRKEILDNLPNDEIADILDEADEETVEKILLNMEKEDAEEIMHLMKYEEEVVGSLMNTDFIALNINISVSETIELLRDMKPDEEVMYYVYMTDEEEKLIGAISLRDLILSSPEDKLKNLVKDDLIKIKDSQSIDEAVEMALKYHLYSIPVVDNDNKLCGIVVMNDIIEEVIAPSWKRKFKK</sequence>
<evidence type="ECO:0000313" key="4">
    <source>
        <dbReference type="Proteomes" id="UP001500339"/>
    </source>
</evidence>
<comment type="caution">
    <text evidence="3">The sequence shown here is derived from an EMBL/GenBank/DDBJ whole genome shotgun (WGS) entry which is preliminary data.</text>
</comment>
<reference evidence="3 4" key="1">
    <citation type="journal article" date="2019" name="Int. J. Syst. Evol. Microbiol.">
        <title>The Global Catalogue of Microorganisms (GCM) 10K type strain sequencing project: providing services to taxonomists for standard genome sequencing and annotation.</title>
        <authorList>
            <consortium name="The Broad Institute Genomics Platform"/>
            <consortium name="The Broad Institute Genome Sequencing Center for Infectious Disease"/>
            <person name="Wu L."/>
            <person name="Ma J."/>
        </authorList>
    </citation>
    <scope>NUCLEOTIDE SEQUENCE [LARGE SCALE GENOMIC DNA]</scope>
    <source>
        <strain evidence="3 4">JCM 1405</strain>
    </source>
</reference>
<dbReference type="PANTHER" id="PTHR43773:SF1">
    <property type="entry name" value="MAGNESIUM TRANSPORTER MGTE"/>
    <property type="match status" value="1"/>
</dbReference>
<evidence type="ECO:0000313" key="3">
    <source>
        <dbReference type="EMBL" id="GAA0728002.1"/>
    </source>
</evidence>
<evidence type="ECO:0000259" key="2">
    <source>
        <dbReference type="PROSITE" id="PS51371"/>
    </source>
</evidence>
<dbReference type="SUPFAM" id="SSF54631">
    <property type="entry name" value="CBS-domain pair"/>
    <property type="match status" value="1"/>
</dbReference>
<dbReference type="Proteomes" id="UP001500339">
    <property type="component" value="Unassembled WGS sequence"/>
</dbReference>
<gene>
    <name evidence="3" type="ORF">GCM10008905_26270</name>
</gene>
<accession>A0ABN1J3X3</accession>
<protein>
    <submittedName>
        <fullName evidence="3">CBS domain-containing protein</fullName>
    </submittedName>
</protein>
<name>A0ABN1J3X3_9CLOT</name>
<dbReference type="PANTHER" id="PTHR43773">
    <property type="entry name" value="MAGNESIUM TRANSPORTER MGTE"/>
    <property type="match status" value="1"/>
</dbReference>
<dbReference type="CDD" id="cd04606">
    <property type="entry name" value="CBS_pair_Mg_transporter"/>
    <property type="match status" value="1"/>
</dbReference>
<dbReference type="SUPFAM" id="SSF158791">
    <property type="entry name" value="MgtE N-terminal domain-like"/>
    <property type="match status" value="1"/>
</dbReference>
<evidence type="ECO:0000256" key="1">
    <source>
        <dbReference type="PROSITE-ProRule" id="PRU00703"/>
    </source>
</evidence>
<dbReference type="EMBL" id="BAAACF010000003">
    <property type="protein sequence ID" value="GAA0728002.1"/>
    <property type="molecule type" value="Genomic_DNA"/>
</dbReference>
<keyword evidence="4" id="KW-1185">Reference proteome</keyword>
<dbReference type="SMART" id="SM00116">
    <property type="entry name" value="CBS"/>
    <property type="match status" value="2"/>
</dbReference>
<dbReference type="PROSITE" id="PS51371">
    <property type="entry name" value="CBS"/>
    <property type="match status" value="2"/>
</dbReference>
<dbReference type="Pfam" id="PF03448">
    <property type="entry name" value="MgtE_N"/>
    <property type="match status" value="1"/>
</dbReference>
<dbReference type="InterPro" id="IPR038076">
    <property type="entry name" value="MgtE_N_sf"/>
</dbReference>
<dbReference type="Pfam" id="PF00571">
    <property type="entry name" value="CBS"/>
    <property type="match status" value="2"/>
</dbReference>
<keyword evidence="1" id="KW-0129">CBS domain</keyword>
<feature type="domain" description="CBS" evidence="2">
    <location>
        <begin position="294"/>
        <end position="356"/>
    </location>
</feature>
<proteinExistence type="predicted"/>
<dbReference type="InterPro" id="IPR006668">
    <property type="entry name" value="Mg_transptr_MgtE_intracell_dom"/>
</dbReference>
<dbReference type="Gene3D" id="1.25.60.10">
    <property type="entry name" value="MgtE N-terminal domain-like"/>
    <property type="match status" value="1"/>
</dbReference>
<dbReference type="Gene3D" id="3.10.580.10">
    <property type="entry name" value="CBS-domain"/>
    <property type="match status" value="1"/>
</dbReference>
<feature type="domain" description="CBS" evidence="2">
    <location>
        <begin position="357"/>
        <end position="415"/>
    </location>
</feature>
<dbReference type="RefSeq" id="WP_343770361.1">
    <property type="nucleotide sequence ID" value="NZ_BAAACF010000003.1"/>
</dbReference>
<dbReference type="SMART" id="SM00924">
    <property type="entry name" value="MgtE_N"/>
    <property type="match status" value="1"/>
</dbReference>